<name>A0ABY5KNZ6_9CELL</name>
<proteinExistence type="predicted"/>
<dbReference type="EMBL" id="CP101987">
    <property type="protein sequence ID" value="UUI71186.1"/>
    <property type="molecule type" value="Genomic_DNA"/>
</dbReference>
<sequence length="137" mass="14081">MENMPLTSTSVPRAPARRVRGRLVVALAATVALWPALGAVGLSDLTLAAVVLPVTALTWVAVLGLLDAPRPVLTGTLAGLLYGAVLVALSLAFGHEEPRPTFVVLFAAGWELTWGALLGAGAGLLGSGVQQLRGRRP</sequence>
<protein>
    <submittedName>
        <fullName evidence="2">Uncharacterized protein</fullName>
    </submittedName>
</protein>
<evidence type="ECO:0000256" key="1">
    <source>
        <dbReference type="SAM" id="Phobius"/>
    </source>
</evidence>
<feature type="transmembrane region" description="Helical" evidence="1">
    <location>
        <begin position="101"/>
        <end position="126"/>
    </location>
</feature>
<keyword evidence="3" id="KW-1185">Reference proteome</keyword>
<keyword evidence="1" id="KW-0472">Membrane</keyword>
<reference evidence="2 3" key="1">
    <citation type="submission" date="2022-07" db="EMBL/GenBank/DDBJ databases">
        <title>Novel species in genus cellulomonas.</title>
        <authorList>
            <person name="Ye L."/>
        </authorList>
    </citation>
    <scope>NUCLEOTIDE SEQUENCE [LARGE SCALE GENOMIC DNA]</scope>
    <source>
        <strain evidence="3">zg-B89</strain>
    </source>
</reference>
<feature type="transmembrane region" description="Helical" evidence="1">
    <location>
        <begin position="48"/>
        <end position="66"/>
    </location>
</feature>
<dbReference type="Proteomes" id="UP001316384">
    <property type="component" value="Chromosome"/>
</dbReference>
<feature type="transmembrane region" description="Helical" evidence="1">
    <location>
        <begin position="73"/>
        <end position="95"/>
    </location>
</feature>
<accession>A0ABY5KNZ6</accession>
<keyword evidence="1" id="KW-1133">Transmembrane helix</keyword>
<dbReference type="RefSeq" id="WP_227576523.1">
    <property type="nucleotide sequence ID" value="NZ_CP101987.1"/>
</dbReference>
<evidence type="ECO:0000313" key="3">
    <source>
        <dbReference type="Proteomes" id="UP001316384"/>
    </source>
</evidence>
<organism evidence="2 3">
    <name type="scientific">Cellulomonas xiejunii</name>
    <dbReference type="NCBI Taxonomy" id="2968083"/>
    <lineage>
        <taxon>Bacteria</taxon>
        <taxon>Bacillati</taxon>
        <taxon>Actinomycetota</taxon>
        <taxon>Actinomycetes</taxon>
        <taxon>Micrococcales</taxon>
        <taxon>Cellulomonadaceae</taxon>
        <taxon>Cellulomonas</taxon>
    </lineage>
</organism>
<keyword evidence="1" id="KW-0812">Transmembrane</keyword>
<evidence type="ECO:0000313" key="2">
    <source>
        <dbReference type="EMBL" id="UUI71186.1"/>
    </source>
</evidence>
<gene>
    <name evidence="2" type="ORF">NP048_15520</name>
</gene>